<gene>
    <name evidence="1" type="ORF">KL86DES1_10646</name>
</gene>
<name>A0A212KZU6_9BACT</name>
<proteinExistence type="predicted"/>
<accession>A0A212KZU6</accession>
<dbReference type="EMBL" id="FMJC01000001">
    <property type="protein sequence ID" value="SCM70808.1"/>
    <property type="molecule type" value="Genomic_DNA"/>
</dbReference>
<organism evidence="1">
    <name type="scientific">uncultured Desulfovibrio sp</name>
    <dbReference type="NCBI Taxonomy" id="167968"/>
    <lineage>
        <taxon>Bacteria</taxon>
        <taxon>Pseudomonadati</taxon>
        <taxon>Thermodesulfobacteriota</taxon>
        <taxon>Desulfovibrionia</taxon>
        <taxon>Desulfovibrionales</taxon>
        <taxon>Desulfovibrionaceae</taxon>
        <taxon>Desulfovibrio</taxon>
        <taxon>environmental samples</taxon>
    </lineage>
</organism>
<reference evidence="1" key="1">
    <citation type="submission" date="2016-08" db="EMBL/GenBank/DDBJ databases">
        <authorList>
            <person name="Seilhamer J.J."/>
        </authorList>
    </citation>
    <scope>NUCLEOTIDE SEQUENCE</scope>
    <source>
        <strain evidence="1">86-1</strain>
    </source>
</reference>
<evidence type="ECO:0000313" key="1">
    <source>
        <dbReference type="EMBL" id="SCM70808.1"/>
    </source>
</evidence>
<protein>
    <submittedName>
        <fullName evidence="1">Uncharacterized protein</fullName>
    </submittedName>
</protein>
<dbReference type="AlphaFoldDB" id="A0A212KZU6"/>
<sequence>MLFYVKKSRGHAPQFSLALMGAKGGRSCVCRSLTPDFPSRVEWLARTCGRRIERSRQVYWLPTSVLCRTKNFITILKN</sequence>